<accession>A0A915E3E2</accession>
<feature type="compositionally biased region" description="Basic and acidic residues" evidence="1">
    <location>
        <begin position="187"/>
        <end position="198"/>
    </location>
</feature>
<proteinExistence type="predicted"/>
<dbReference type="AlphaFoldDB" id="A0A915E3E2"/>
<sequence length="198" mass="22419">MDCGDGNAQTVAPEERQHRQIEMILFKEMDITGIYLMWQQWKLGNACQRNLQAEANRDTPVGSLVNQAFGGLNEEFLQAMPARKTVTARLTHHRNKDIGAVNRGERSVNWPVHMKNTNEGEQFLYYDSAANGFRVELLPAGFLGPARLEPRHLIFATDVTLQLKSNREHARSGENKEKPKSSVASQRRHEIKEGNLLA</sequence>
<evidence type="ECO:0000256" key="1">
    <source>
        <dbReference type="SAM" id="MobiDB-lite"/>
    </source>
</evidence>
<keyword evidence="2" id="KW-1185">Reference proteome</keyword>
<evidence type="ECO:0000313" key="2">
    <source>
        <dbReference type="Proteomes" id="UP000887574"/>
    </source>
</evidence>
<dbReference type="WBParaSite" id="jg25421">
    <property type="protein sequence ID" value="jg25421"/>
    <property type="gene ID" value="jg25421"/>
</dbReference>
<protein>
    <submittedName>
        <fullName evidence="3">Uncharacterized protein</fullName>
    </submittedName>
</protein>
<dbReference type="Proteomes" id="UP000887574">
    <property type="component" value="Unplaced"/>
</dbReference>
<feature type="region of interest" description="Disordered" evidence="1">
    <location>
        <begin position="165"/>
        <end position="198"/>
    </location>
</feature>
<evidence type="ECO:0000313" key="3">
    <source>
        <dbReference type="WBParaSite" id="jg25421"/>
    </source>
</evidence>
<organism evidence="2 3">
    <name type="scientific">Ditylenchus dipsaci</name>
    <dbReference type="NCBI Taxonomy" id="166011"/>
    <lineage>
        <taxon>Eukaryota</taxon>
        <taxon>Metazoa</taxon>
        <taxon>Ecdysozoa</taxon>
        <taxon>Nematoda</taxon>
        <taxon>Chromadorea</taxon>
        <taxon>Rhabditida</taxon>
        <taxon>Tylenchina</taxon>
        <taxon>Tylenchomorpha</taxon>
        <taxon>Sphaerularioidea</taxon>
        <taxon>Anguinidae</taxon>
        <taxon>Anguininae</taxon>
        <taxon>Ditylenchus</taxon>
    </lineage>
</organism>
<name>A0A915E3E2_9BILA</name>
<reference evidence="3" key="1">
    <citation type="submission" date="2022-11" db="UniProtKB">
        <authorList>
            <consortium name="WormBaseParasite"/>
        </authorList>
    </citation>
    <scope>IDENTIFICATION</scope>
</reference>
<feature type="compositionally biased region" description="Basic and acidic residues" evidence="1">
    <location>
        <begin position="165"/>
        <end position="180"/>
    </location>
</feature>